<reference evidence="1" key="1">
    <citation type="journal article" date="2022" name="bioRxiv">
        <title>Sequencing and chromosome-scale assembly of the giantPleurodeles waltlgenome.</title>
        <authorList>
            <person name="Brown T."/>
            <person name="Elewa A."/>
            <person name="Iarovenko S."/>
            <person name="Subramanian E."/>
            <person name="Araus A.J."/>
            <person name="Petzold A."/>
            <person name="Susuki M."/>
            <person name="Suzuki K.-i.T."/>
            <person name="Hayashi T."/>
            <person name="Toyoda A."/>
            <person name="Oliveira C."/>
            <person name="Osipova E."/>
            <person name="Leigh N.D."/>
            <person name="Simon A."/>
            <person name="Yun M.H."/>
        </authorList>
    </citation>
    <scope>NUCLEOTIDE SEQUENCE</scope>
    <source>
        <strain evidence="1">20211129_DDA</strain>
        <tissue evidence="1">Liver</tissue>
    </source>
</reference>
<organism evidence="1 2">
    <name type="scientific">Pleurodeles waltl</name>
    <name type="common">Iberian ribbed newt</name>
    <dbReference type="NCBI Taxonomy" id="8319"/>
    <lineage>
        <taxon>Eukaryota</taxon>
        <taxon>Metazoa</taxon>
        <taxon>Chordata</taxon>
        <taxon>Craniata</taxon>
        <taxon>Vertebrata</taxon>
        <taxon>Euteleostomi</taxon>
        <taxon>Amphibia</taxon>
        <taxon>Batrachia</taxon>
        <taxon>Caudata</taxon>
        <taxon>Salamandroidea</taxon>
        <taxon>Salamandridae</taxon>
        <taxon>Pleurodelinae</taxon>
        <taxon>Pleurodeles</taxon>
    </lineage>
</organism>
<gene>
    <name evidence="1" type="ORF">NDU88_004667</name>
</gene>
<evidence type="ECO:0000313" key="2">
    <source>
        <dbReference type="Proteomes" id="UP001066276"/>
    </source>
</evidence>
<dbReference type="Proteomes" id="UP001066276">
    <property type="component" value="Chromosome 2_1"/>
</dbReference>
<dbReference type="AlphaFoldDB" id="A0AAV7VKH5"/>
<dbReference type="EMBL" id="JANPWB010000003">
    <property type="protein sequence ID" value="KAJ1200846.1"/>
    <property type="molecule type" value="Genomic_DNA"/>
</dbReference>
<keyword evidence="2" id="KW-1185">Reference proteome</keyword>
<proteinExistence type="predicted"/>
<evidence type="ECO:0000313" key="1">
    <source>
        <dbReference type="EMBL" id="KAJ1200846.1"/>
    </source>
</evidence>
<sequence length="111" mass="11894">MPEDEPPDVHPANGPTHMFLERAALFTDLYSSHVGEGQEIGMMTPCGGWKVGLLICGGVLWPGTVSTDESPGARSASGSTREALKREAYLHTQQTGHMWESQEVGAKPQCG</sequence>
<name>A0AAV7VKH5_PLEWA</name>
<comment type="caution">
    <text evidence="1">The sequence shown here is derived from an EMBL/GenBank/DDBJ whole genome shotgun (WGS) entry which is preliminary data.</text>
</comment>
<accession>A0AAV7VKH5</accession>
<protein>
    <submittedName>
        <fullName evidence="1">Uncharacterized protein</fullName>
    </submittedName>
</protein>